<dbReference type="InterPro" id="IPR051910">
    <property type="entry name" value="ComF/GntX_DNA_util-trans"/>
</dbReference>
<accession>A0A450YNM6</accession>
<dbReference type="CDD" id="cd06223">
    <property type="entry name" value="PRTases_typeI"/>
    <property type="match status" value="1"/>
</dbReference>
<dbReference type="Gene3D" id="3.40.50.2020">
    <property type="match status" value="1"/>
</dbReference>
<dbReference type="EMBL" id="CAADFR010000138">
    <property type="protein sequence ID" value="VFK43143.1"/>
    <property type="molecule type" value="Genomic_DNA"/>
</dbReference>
<comment type="similarity">
    <text evidence="1">Belongs to the ComF/GntX family.</text>
</comment>
<organism evidence="3">
    <name type="scientific">Candidatus Kentrum sp. SD</name>
    <dbReference type="NCBI Taxonomy" id="2126332"/>
    <lineage>
        <taxon>Bacteria</taxon>
        <taxon>Pseudomonadati</taxon>
        <taxon>Pseudomonadota</taxon>
        <taxon>Gammaproteobacteria</taxon>
        <taxon>Candidatus Kentrum</taxon>
    </lineage>
</organism>
<dbReference type="InterPro" id="IPR044005">
    <property type="entry name" value="DZR_2"/>
</dbReference>
<name>A0A450YNM6_9GAMM</name>
<evidence type="ECO:0000313" key="3">
    <source>
        <dbReference type="EMBL" id="VFK43143.1"/>
    </source>
</evidence>
<dbReference type="AlphaFoldDB" id="A0A450YNM6"/>
<dbReference type="EMBL" id="CAADFU010000135">
    <property type="protein sequence ID" value="VFK48660.1"/>
    <property type="molecule type" value="Genomic_DNA"/>
</dbReference>
<evidence type="ECO:0000256" key="1">
    <source>
        <dbReference type="ARBA" id="ARBA00008007"/>
    </source>
</evidence>
<proteinExistence type="inferred from homology"/>
<dbReference type="Pfam" id="PF18912">
    <property type="entry name" value="DZR_2"/>
    <property type="match status" value="1"/>
</dbReference>
<dbReference type="InterPro" id="IPR000836">
    <property type="entry name" value="PRTase_dom"/>
</dbReference>
<evidence type="ECO:0000259" key="2">
    <source>
        <dbReference type="Pfam" id="PF18912"/>
    </source>
</evidence>
<evidence type="ECO:0000313" key="4">
    <source>
        <dbReference type="EMBL" id="VFK48660.1"/>
    </source>
</evidence>
<reference evidence="3" key="1">
    <citation type="submission" date="2019-02" db="EMBL/GenBank/DDBJ databases">
        <authorList>
            <person name="Gruber-Vodicka R. H."/>
            <person name="Seah K. B. B."/>
        </authorList>
    </citation>
    <scope>NUCLEOTIDE SEQUENCE</scope>
    <source>
        <strain evidence="5">BECK_S127</strain>
        <strain evidence="4">BECK_S1320</strain>
        <strain evidence="3">BECK_S1321</strain>
    </source>
</reference>
<sequence length="222" mass="24102">MIATNCLLCGATATGKPNLCADCRRDLPRTPPACPACGAFLPESGLCPACLRREPPFARTHAAFQYAAPISHLVVLMKFRGNLAATRVLGDLLADHLMETNTPKPEFIIPVPLHTRRLRERGFNQSVELGREIAARWSIPLRKDLVTRKRATLPQTSLPDPAARRRNVCGAFVLKTSVSGVRHVAILDDVMTTGATVAEVARLVARSGALRVDVWCCCRAGS</sequence>
<gene>
    <name evidence="5" type="ORF">BECKSD772D_GA0070982_100433</name>
    <name evidence="4" type="ORF">BECKSD772E_GA0070983_11352</name>
    <name evidence="3" type="ORF">BECKSD772F_GA0070984_11382</name>
</gene>
<dbReference type="EMBL" id="CAADHB010000004">
    <property type="protein sequence ID" value="VFK77964.1"/>
    <property type="molecule type" value="Genomic_DNA"/>
</dbReference>
<protein>
    <submittedName>
        <fullName evidence="3">ComF family protein</fullName>
    </submittedName>
</protein>
<evidence type="ECO:0000313" key="5">
    <source>
        <dbReference type="EMBL" id="VFK77964.1"/>
    </source>
</evidence>
<dbReference type="PANTHER" id="PTHR47505:SF1">
    <property type="entry name" value="DNA UTILIZATION PROTEIN YHGH"/>
    <property type="match status" value="1"/>
</dbReference>
<dbReference type="SUPFAM" id="SSF53271">
    <property type="entry name" value="PRTase-like"/>
    <property type="match status" value="1"/>
</dbReference>
<dbReference type="InterPro" id="IPR029057">
    <property type="entry name" value="PRTase-like"/>
</dbReference>
<dbReference type="PANTHER" id="PTHR47505">
    <property type="entry name" value="DNA UTILIZATION PROTEIN YHGH"/>
    <property type="match status" value="1"/>
</dbReference>
<feature type="domain" description="Double zinc ribbon" evidence="2">
    <location>
        <begin position="4"/>
        <end position="51"/>
    </location>
</feature>